<feature type="domain" description="HTH lysR-type" evidence="5">
    <location>
        <begin position="6"/>
        <end position="59"/>
    </location>
</feature>
<evidence type="ECO:0000256" key="3">
    <source>
        <dbReference type="ARBA" id="ARBA00023125"/>
    </source>
</evidence>
<dbReference type="InterPro" id="IPR036388">
    <property type="entry name" value="WH-like_DNA-bd_sf"/>
</dbReference>
<evidence type="ECO:0000256" key="1">
    <source>
        <dbReference type="ARBA" id="ARBA00009437"/>
    </source>
</evidence>
<accession>A0ABX1G1C8</accession>
<keyword evidence="2" id="KW-0805">Transcription regulation</keyword>
<keyword evidence="3" id="KW-0238">DNA-binding</keyword>
<proteinExistence type="inferred from homology"/>
<evidence type="ECO:0000256" key="4">
    <source>
        <dbReference type="ARBA" id="ARBA00023163"/>
    </source>
</evidence>
<dbReference type="RefSeq" id="WP_168150379.1">
    <property type="nucleotide sequence ID" value="NZ_JAAWVT010000001.1"/>
</dbReference>
<evidence type="ECO:0000313" key="6">
    <source>
        <dbReference type="EMBL" id="NKG19421.1"/>
    </source>
</evidence>
<evidence type="ECO:0000256" key="2">
    <source>
        <dbReference type="ARBA" id="ARBA00023015"/>
    </source>
</evidence>
<dbReference type="PANTHER" id="PTHR30126">
    <property type="entry name" value="HTH-TYPE TRANSCRIPTIONAL REGULATOR"/>
    <property type="match status" value="1"/>
</dbReference>
<keyword evidence="4" id="KW-0804">Transcription</keyword>
<dbReference type="Pfam" id="PF00126">
    <property type="entry name" value="HTH_1"/>
    <property type="match status" value="1"/>
</dbReference>
<name>A0ABX1G1C8_9MICC</name>
<evidence type="ECO:0000313" key="7">
    <source>
        <dbReference type="Proteomes" id="UP000746595"/>
    </source>
</evidence>
<comment type="similarity">
    <text evidence="1">Belongs to the LysR transcriptional regulatory family.</text>
</comment>
<dbReference type="EMBL" id="JAAWVT010000001">
    <property type="protein sequence ID" value="NKG19421.1"/>
    <property type="molecule type" value="Genomic_DNA"/>
</dbReference>
<dbReference type="Pfam" id="PF03466">
    <property type="entry name" value="LysR_substrate"/>
    <property type="match status" value="1"/>
</dbReference>
<dbReference type="PANTHER" id="PTHR30126:SF39">
    <property type="entry name" value="HTH-TYPE TRANSCRIPTIONAL REGULATOR CYSL"/>
    <property type="match status" value="1"/>
</dbReference>
<evidence type="ECO:0000259" key="5">
    <source>
        <dbReference type="PROSITE" id="PS50931"/>
    </source>
</evidence>
<dbReference type="SUPFAM" id="SSF53850">
    <property type="entry name" value="Periplasmic binding protein-like II"/>
    <property type="match status" value="1"/>
</dbReference>
<dbReference type="InterPro" id="IPR036390">
    <property type="entry name" value="WH_DNA-bd_sf"/>
</dbReference>
<dbReference type="InterPro" id="IPR005119">
    <property type="entry name" value="LysR_subst-bd"/>
</dbReference>
<dbReference type="InterPro" id="IPR000847">
    <property type="entry name" value="LysR_HTH_N"/>
</dbReference>
<keyword evidence="7" id="KW-1185">Reference proteome</keyword>
<dbReference type="Gene3D" id="3.40.190.10">
    <property type="entry name" value="Periplasmic binding protein-like II"/>
    <property type="match status" value="2"/>
</dbReference>
<dbReference type="Proteomes" id="UP000746595">
    <property type="component" value="Unassembled WGS sequence"/>
</dbReference>
<dbReference type="Gene3D" id="1.10.10.10">
    <property type="entry name" value="Winged helix-like DNA-binding domain superfamily/Winged helix DNA-binding domain"/>
    <property type="match status" value="1"/>
</dbReference>
<protein>
    <submittedName>
        <fullName evidence="6">LysR family transcriptional regulator</fullName>
    </submittedName>
</protein>
<dbReference type="PROSITE" id="PS50931">
    <property type="entry name" value="HTH_LYSR"/>
    <property type="match status" value="1"/>
</dbReference>
<gene>
    <name evidence="6" type="ORF">HED64_01705</name>
</gene>
<organism evidence="6 7">
    <name type="scientific">Paeniglutamicibacter terrestris</name>
    <dbReference type="NCBI Taxonomy" id="2723403"/>
    <lineage>
        <taxon>Bacteria</taxon>
        <taxon>Bacillati</taxon>
        <taxon>Actinomycetota</taxon>
        <taxon>Actinomycetes</taxon>
        <taxon>Micrococcales</taxon>
        <taxon>Micrococcaceae</taxon>
        <taxon>Paeniglutamicibacter</taxon>
    </lineage>
</organism>
<comment type="caution">
    <text evidence="6">The sequence shown here is derived from an EMBL/GenBank/DDBJ whole genome shotgun (WGS) entry which is preliminary data.</text>
</comment>
<reference evidence="6 7" key="1">
    <citation type="submission" date="2020-04" db="EMBL/GenBank/DDBJ databases">
        <title>Paeniglutamicibacter sp. ANT13_2, a novel actinomycete isolated from sediment in Antarctica.</title>
        <authorList>
            <person name="Sakdapetsiri C."/>
            <person name="Pinyakong O."/>
        </authorList>
    </citation>
    <scope>NUCLEOTIDE SEQUENCE [LARGE SCALE GENOMIC DNA]</scope>
    <source>
        <strain evidence="6 7">ANT13_2</strain>
    </source>
</reference>
<sequence length="311" mass="33278">MVNPVHLRTLIEVVKHKSFASASLALGYTPSAVSQQMSALERDTGTTLFARGAKSIDPTPAALTMIRHARRVLTDIDTLMAATATPDLDASGKPLQELNLGIFPSLATYALPRLLGSADWDKLGIALRVNVGEPQLTIGGLRRDGDLDVALIFQVGQGGLAWPAQLQRQWLGDDPFRVVVPASWKLDGSSIFSADQLADMPWIIHHPGTSDATVISRLFDAVNLHPRVVAHSDDFNASLQMAAAGLGAALVPQLAMAQAPAGIQVIDAPEIRLARSIFALRPETRENPKVGVFMDRLAGVLAELEIAPTKN</sequence>
<dbReference type="SUPFAM" id="SSF46785">
    <property type="entry name" value="Winged helix' DNA-binding domain"/>
    <property type="match status" value="1"/>
</dbReference>